<sequence>MKVYFILFYIVLLSVYHSYAQQLPIIHSHNDYEQQVPLWQAYAAGARSIEIDLFYKNKELYVAHTQEEIVPERTLENLYLKPLEEAAEMKVLKKEPLQLVLDLKTTAKPTLKALMKQLKKYNKLIEGQDIQIIISGNQPQPEDFKKYPSFIQFDYQSLENLSPSEWERVGMISLDYSAYSVWNGKGRFTHEDLQRVKQVIEKAHRYQKPFRFWATPDSKSAWKAFYNLGVDFINTNKPFACVNYLSSLPNRVYENQVFSKVYRPTFKNDGAATPVKNVILLIGDGNGLSQISSSTLANGGELTLTQLKNIGFIKTSSADDFTTDSAAAGTAIAIGKKTYNRAIGVDHLGAESINICEVLQEKNFNTAVITTDEITGATPAAFYAHQKDRGMTQQIAADLYKSDLTLFAGGGAKYFKKQLPFNLVNTPEAIANAKAARIGYFMADGGVPSTLNGRGEELPKVVAHSLEFLKQKETPFFAMIEAAQIDSYGHFNDVAGIVSEGIDFDKAITEAVKFADENPGTLVIVTADHETSGFSIPQGNLEHHTIEGDFTTHDHTATMVPVFAYGPQAQGFTGVYENNEIYHKILALLR</sequence>
<comment type="caution">
    <text evidence="1">The sequence shown here is derived from an EMBL/GenBank/DDBJ whole genome shotgun (WGS) entry which is preliminary data.</text>
</comment>
<protein>
    <submittedName>
        <fullName evidence="1">Alkaline phosphatase 4</fullName>
        <ecNumber evidence="1">3.1.3.1</ecNumber>
    </submittedName>
</protein>
<reference evidence="1" key="1">
    <citation type="submission" date="2019-09" db="EMBL/GenBank/DDBJ databases">
        <authorList>
            <person name="Rodrigo-Torres L."/>
            <person name="Arahal R. D."/>
            <person name="Lucena T."/>
        </authorList>
    </citation>
    <scope>NUCLEOTIDE SEQUENCE</scope>
    <source>
        <strain evidence="1">ISS653</strain>
    </source>
</reference>
<name>A0AC61Y8I8_9FLAO</name>
<keyword evidence="1" id="KW-0378">Hydrolase</keyword>
<accession>A0AC61Y8I8</accession>
<proteinExistence type="predicted"/>
<organism evidence="1 2">
    <name type="scientific">Mesonia oceanica</name>
    <dbReference type="NCBI Taxonomy" id="2687242"/>
    <lineage>
        <taxon>Bacteria</taxon>
        <taxon>Pseudomonadati</taxon>
        <taxon>Bacteroidota</taxon>
        <taxon>Flavobacteriia</taxon>
        <taxon>Flavobacteriales</taxon>
        <taxon>Flavobacteriaceae</taxon>
        <taxon>Mesonia</taxon>
    </lineage>
</organism>
<dbReference type="EC" id="3.1.3.1" evidence="1"/>
<evidence type="ECO:0000313" key="2">
    <source>
        <dbReference type="Proteomes" id="UP000356253"/>
    </source>
</evidence>
<gene>
    <name evidence="1" type="primary">phoA</name>
    <name evidence="1" type="ORF">FVB9532_01734</name>
</gene>
<evidence type="ECO:0000313" key="1">
    <source>
        <dbReference type="EMBL" id="VVV00463.1"/>
    </source>
</evidence>
<dbReference type="EMBL" id="CABVMM010000006">
    <property type="protein sequence ID" value="VVV00463.1"/>
    <property type="molecule type" value="Genomic_DNA"/>
</dbReference>
<dbReference type="Proteomes" id="UP000356253">
    <property type="component" value="Unassembled WGS sequence"/>
</dbReference>
<keyword evidence="2" id="KW-1185">Reference proteome</keyword>